<evidence type="ECO:0008006" key="6">
    <source>
        <dbReference type="Google" id="ProtNLM"/>
    </source>
</evidence>
<dbReference type="InterPro" id="IPR057253">
    <property type="entry name" value="CoiA-like_N"/>
</dbReference>
<dbReference type="Pfam" id="PF06054">
    <property type="entry name" value="CoiA_nuc"/>
    <property type="match status" value="1"/>
</dbReference>
<evidence type="ECO:0000259" key="2">
    <source>
        <dbReference type="Pfam" id="PF25164"/>
    </source>
</evidence>
<organism evidence="4 5">
    <name type="scientific">Paenalkalicoccus suaedae</name>
    <dbReference type="NCBI Taxonomy" id="2592382"/>
    <lineage>
        <taxon>Bacteria</taxon>
        <taxon>Bacillati</taxon>
        <taxon>Bacillota</taxon>
        <taxon>Bacilli</taxon>
        <taxon>Bacillales</taxon>
        <taxon>Bacillaceae</taxon>
        <taxon>Paenalkalicoccus</taxon>
    </lineage>
</organism>
<reference evidence="5" key="1">
    <citation type="submission" date="2019-07" db="EMBL/GenBank/DDBJ databases">
        <title>Bacillus alkalisoli sp. nov. isolated from saline soil.</title>
        <authorList>
            <person name="Sun J.-Q."/>
            <person name="Xu L."/>
        </authorList>
    </citation>
    <scope>NUCLEOTIDE SEQUENCE [LARGE SCALE GENOMIC DNA]</scope>
    <source>
        <strain evidence="5">M4U3P1</strain>
    </source>
</reference>
<protein>
    <recommendedName>
        <fullName evidence="6">Competence protein CoiA</fullName>
    </recommendedName>
</protein>
<accession>A0A859FGG6</accession>
<feature type="domain" description="Competence protein CoiA-like N-terminal" evidence="2">
    <location>
        <begin position="24"/>
        <end position="55"/>
    </location>
</feature>
<evidence type="ECO:0000313" key="4">
    <source>
        <dbReference type="EMBL" id="QKS71762.1"/>
    </source>
</evidence>
<keyword evidence="5" id="KW-1185">Reference proteome</keyword>
<dbReference type="EMBL" id="CP041372">
    <property type="protein sequence ID" value="QKS71762.1"/>
    <property type="molecule type" value="Genomic_DNA"/>
</dbReference>
<evidence type="ECO:0000259" key="1">
    <source>
        <dbReference type="Pfam" id="PF06054"/>
    </source>
</evidence>
<feature type="domain" description="Competence protein CoiA C-terminal" evidence="3">
    <location>
        <begin position="261"/>
        <end position="362"/>
    </location>
</feature>
<proteinExistence type="predicted"/>
<dbReference type="Pfam" id="PF25164">
    <property type="entry name" value="CoiA_N"/>
    <property type="match status" value="1"/>
</dbReference>
<name>A0A859FGG6_9BACI</name>
<evidence type="ECO:0000259" key="3">
    <source>
        <dbReference type="Pfam" id="PF25166"/>
    </source>
</evidence>
<dbReference type="AlphaFoldDB" id="A0A859FGG6"/>
<dbReference type="Proteomes" id="UP000318138">
    <property type="component" value="Chromosome"/>
</dbReference>
<dbReference type="InterPro" id="IPR057252">
    <property type="entry name" value="CoiA_C"/>
</dbReference>
<sequence length="395" mass="46264">MFIAYDSDRKLHSIWRQSLVDVGHLKAKRFTCIYCGKDMQLRTGEKRAPHFAHITTCVRRPYSESYEHITAKELLSYWLVLHGFKPELEKRIGEHRADVFVEIDNIPYVLEIQKSHITEKEFLERHLFYEQYGYKVKWFGIRIKGTSKTSIRSLTIREALMIDPLAGFTSLAIDVTNQELLIDHHFTSMQPQKMIHLSTAFSLDSSPRQFFDKAVLEKPDALYFLVIKKEWLRLVRSKRKLIHTRLNKLEKILLRTYQSLHKNLNFFPAICHLPILHQADLLIRPELWQSFIVIHVINKKPIGAHVNVSQVSLALESVISADCVLPISVSWHDRLFYLINEYLQAISYFGVVKKVNANTYKITCHVTVNKPIDTLINDDDYVMSAYQKYFETKNN</sequence>
<feature type="domain" description="Competence protein CoiA nuclease-like" evidence="1">
    <location>
        <begin position="64"/>
        <end position="206"/>
    </location>
</feature>
<dbReference type="RefSeq" id="WP_176009747.1">
    <property type="nucleotide sequence ID" value="NZ_CP041372.2"/>
</dbReference>
<gene>
    <name evidence="4" type="ORF">FLK61_34375</name>
</gene>
<dbReference type="Pfam" id="PF25166">
    <property type="entry name" value="CoiA_C"/>
    <property type="match status" value="1"/>
</dbReference>
<evidence type="ECO:0000313" key="5">
    <source>
        <dbReference type="Proteomes" id="UP000318138"/>
    </source>
</evidence>
<dbReference type="KEGG" id="psua:FLK61_34375"/>
<dbReference type="InterPro" id="IPR010330">
    <property type="entry name" value="CoiA_nuc"/>
</dbReference>